<dbReference type="GO" id="GO:1990281">
    <property type="term" value="C:efflux pump complex"/>
    <property type="evidence" value="ECO:0007669"/>
    <property type="project" value="TreeGrafter"/>
</dbReference>
<evidence type="ECO:0000256" key="1">
    <source>
        <dbReference type="ARBA" id="ARBA00009477"/>
    </source>
</evidence>
<dbReference type="Pfam" id="PF25989">
    <property type="entry name" value="YknX_C"/>
    <property type="match status" value="1"/>
</dbReference>
<sequence>SQASPADAEPPRNVRILVLEKTELTESLVISGPLRPLRGADVATQEEGVVASLDQPKGSYVQRGQSLLTLDRRILQAEMQSAEAARTLQSFNEERTRALHDENSVSGQEMLIAHTQAEQADAQAEIARLRYERASIAAPFAGVLAERYVELGEHVAPGTAVARVVDPFTLKLVGSVTERDVASLQPGTLTTVEIEGGRVRAPGKVSWVGLEAEPASGKIPVEIEVANSDLALRPGALARSEVPTQVHGQVMAIPRDAILESPDGPTVFVADGDHAQRREIRTGPAQDGLVTVEEGLHAGDRLIVRGHRDLVDGATIIVQETATRPDGTLPGDPAVVRQGPSSRNDEEVTGGTP</sequence>
<dbReference type="Gene3D" id="2.40.30.170">
    <property type="match status" value="1"/>
</dbReference>
<evidence type="ECO:0000256" key="3">
    <source>
        <dbReference type="SAM" id="MobiDB-lite"/>
    </source>
</evidence>
<gene>
    <name evidence="6" type="ORF">KC729_16345</name>
</gene>
<name>A0A956M149_UNCEI</name>
<proteinExistence type="inferred from homology"/>
<feature type="coiled-coil region" evidence="2">
    <location>
        <begin position="74"/>
        <end position="132"/>
    </location>
</feature>
<dbReference type="SUPFAM" id="SSF111369">
    <property type="entry name" value="HlyD-like secretion proteins"/>
    <property type="match status" value="1"/>
</dbReference>
<dbReference type="AlphaFoldDB" id="A0A956M149"/>
<dbReference type="EMBL" id="JAGQHR010000626">
    <property type="protein sequence ID" value="MCA9729259.1"/>
    <property type="molecule type" value="Genomic_DNA"/>
</dbReference>
<dbReference type="PANTHER" id="PTHR30469:SF15">
    <property type="entry name" value="HLYD FAMILY OF SECRETION PROTEINS"/>
    <property type="match status" value="1"/>
</dbReference>
<dbReference type="Pfam" id="PF25973">
    <property type="entry name" value="BSH_CzcB"/>
    <property type="match status" value="1"/>
</dbReference>
<dbReference type="PANTHER" id="PTHR30469">
    <property type="entry name" value="MULTIDRUG RESISTANCE PROTEIN MDTA"/>
    <property type="match status" value="1"/>
</dbReference>
<comment type="caution">
    <text evidence="6">The sequence shown here is derived from an EMBL/GenBank/DDBJ whole genome shotgun (WGS) entry which is preliminary data.</text>
</comment>
<reference evidence="6" key="2">
    <citation type="journal article" date="2021" name="Microbiome">
        <title>Successional dynamics and alternative stable states in a saline activated sludge microbial community over 9 years.</title>
        <authorList>
            <person name="Wang Y."/>
            <person name="Ye J."/>
            <person name="Ju F."/>
            <person name="Liu L."/>
            <person name="Boyd J.A."/>
            <person name="Deng Y."/>
            <person name="Parks D.H."/>
            <person name="Jiang X."/>
            <person name="Yin X."/>
            <person name="Woodcroft B.J."/>
            <person name="Tyson G.W."/>
            <person name="Hugenholtz P."/>
            <person name="Polz M.F."/>
            <person name="Zhang T."/>
        </authorList>
    </citation>
    <scope>NUCLEOTIDE SEQUENCE</scope>
    <source>
        <strain evidence="6">HKST-UBA01</strain>
    </source>
</reference>
<evidence type="ECO:0000313" key="7">
    <source>
        <dbReference type="Proteomes" id="UP000697710"/>
    </source>
</evidence>
<feature type="non-terminal residue" evidence="6">
    <location>
        <position position="1"/>
    </location>
</feature>
<feature type="domain" description="YknX-like C-terminal permuted SH3-like" evidence="5">
    <location>
        <begin position="251"/>
        <end position="317"/>
    </location>
</feature>
<accession>A0A956M149</accession>
<dbReference type="GO" id="GO:0015562">
    <property type="term" value="F:efflux transmembrane transporter activity"/>
    <property type="evidence" value="ECO:0007669"/>
    <property type="project" value="TreeGrafter"/>
</dbReference>
<dbReference type="InterPro" id="IPR058637">
    <property type="entry name" value="YknX-like_C"/>
</dbReference>
<organism evidence="6 7">
    <name type="scientific">Eiseniibacteriota bacterium</name>
    <dbReference type="NCBI Taxonomy" id="2212470"/>
    <lineage>
        <taxon>Bacteria</taxon>
        <taxon>Candidatus Eiseniibacteriota</taxon>
    </lineage>
</organism>
<comment type="similarity">
    <text evidence="1">Belongs to the membrane fusion protein (MFP) (TC 8.A.1) family.</text>
</comment>
<evidence type="ECO:0000259" key="4">
    <source>
        <dbReference type="Pfam" id="PF25973"/>
    </source>
</evidence>
<feature type="domain" description="CzcB-like barrel-sandwich hybrid" evidence="4">
    <location>
        <begin position="40"/>
        <end position="166"/>
    </location>
</feature>
<evidence type="ECO:0000259" key="5">
    <source>
        <dbReference type="Pfam" id="PF25989"/>
    </source>
</evidence>
<dbReference type="Gene3D" id="2.40.420.20">
    <property type="match status" value="1"/>
</dbReference>
<reference evidence="6" key="1">
    <citation type="submission" date="2020-04" db="EMBL/GenBank/DDBJ databases">
        <authorList>
            <person name="Zhang T."/>
        </authorList>
    </citation>
    <scope>NUCLEOTIDE SEQUENCE</scope>
    <source>
        <strain evidence="6">HKST-UBA01</strain>
    </source>
</reference>
<dbReference type="Gene3D" id="1.10.287.470">
    <property type="entry name" value="Helix hairpin bin"/>
    <property type="match status" value="1"/>
</dbReference>
<protein>
    <submittedName>
        <fullName evidence="6">Efflux RND transporter periplasmic adaptor subunit</fullName>
    </submittedName>
</protein>
<dbReference type="NCBIfam" id="TIGR01730">
    <property type="entry name" value="RND_mfp"/>
    <property type="match status" value="1"/>
</dbReference>
<dbReference type="Proteomes" id="UP000697710">
    <property type="component" value="Unassembled WGS sequence"/>
</dbReference>
<keyword evidence="2" id="KW-0175">Coiled coil</keyword>
<feature type="region of interest" description="Disordered" evidence="3">
    <location>
        <begin position="321"/>
        <end position="353"/>
    </location>
</feature>
<dbReference type="InterPro" id="IPR058647">
    <property type="entry name" value="BSH_CzcB-like"/>
</dbReference>
<dbReference type="InterPro" id="IPR006143">
    <property type="entry name" value="RND_pump_MFP"/>
</dbReference>
<evidence type="ECO:0000256" key="2">
    <source>
        <dbReference type="SAM" id="Coils"/>
    </source>
</evidence>
<evidence type="ECO:0000313" key="6">
    <source>
        <dbReference type="EMBL" id="MCA9729259.1"/>
    </source>
</evidence>
<dbReference type="Gene3D" id="2.40.50.100">
    <property type="match status" value="1"/>
</dbReference>